<keyword evidence="2" id="KW-0547">Nucleotide-binding</keyword>
<keyword evidence="6" id="KW-0282">Flagellum</keyword>
<gene>
    <name evidence="6" type="ORF">L0668_18325</name>
</gene>
<evidence type="ECO:0000256" key="2">
    <source>
        <dbReference type="ARBA" id="ARBA00022741"/>
    </source>
</evidence>
<evidence type="ECO:0000256" key="3">
    <source>
        <dbReference type="ARBA" id="ARBA00023143"/>
    </source>
</evidence>
<keyword evidence="6" id="KW-0969">Cilium</keyword>
<dbReference type="Proteomes" id="UP001521137">
    <property type="component" value="Unassembled WGS sequence"/>
</dbReference>
<keyword evidence="7" id="KW-1185">Reference proteome</keyword>
<sequence length="228" mass="25545">MAILQEKVGLTNVDLRKLKSMRPGRPVDLQISTSAGIKRVRSEFIGMDGKRCLIIKFPDESKWGRLRDSVFKDTSLIMRYILEDDTGEIIAFKVKVLLIATTPSDLIFTSFPLAIQSHDLRAEPRAQTTIGAKLDYVESPVGFCDCVVVDISTKGCRVKIDKKGLIEKPELKKTVNMFIIGPANKEIRLVGTLLSAKADEVSWYYGMKFETAEDEVKDLLKEMMLIAG</sequence>
<feature type="domain" description="Type III secretion system flagellar brake protein YcgR PilZN" evidence="5">
    <location>
        <begin position="23"/>
        <end position="112"/>
    </location>
</feature>
<dbReference type="Gene3D" id="2.40.10.220">
    <property type="entry name" value="predicted glycosyltransferase like domains"/>
    <property type="match status" value="1"/>
</dbReference>
<dbReference type="SUPFAM" id="SSF141371">
    <property type="entry name" value="PilZ domain-like"/>
    <property type="match status" value="2"/>
</dbReference>
<keyword evidence="6" id="KW-0966">Cell projection</keyword>
<accession>A0ABS9DEP5</accession>
<name>A0ABS9DEP5_9ALTE</name>
<dbReference type="Pfam" id="PF07238">
    <property type="entry name" value="PilZ"/>
    <property type="match status" value="1"/>
</dbReference>
<evidence type="ECO:0000259" key="5">
    <source>
        <dbReference type="Pfam" id="PF12945"/>
    </source>
</evidence>
<feature type="domain" description="PilZ" evidence="4">
    <location>
        <begin position="120"/>
        <end position="223"/>
    </location>
</feature>
<protein>
    <submittedName>
        <fullName evidence="6">Flagellar brake protein</fullName>
    </submittedName>
</protein>
<dbReference type="RefSeq" id="WP_235314182.1">
    <property type="nucleotide sequence ID" value="NZ_JAKGAS010000014.1"/>
</dbReference>
<dbReference type="Gene3D" id="2.30.110.10">
    <property type="entry name" value="Electron Transport, Fmn-binding Protein, Chain A"/>
    <property type="match status" value="1"/>
</dbReference>
<keyword evidence="3" id="KW-0975">Bacterial flagellum</keyword>
<dbReference type="Pfam" id="PF12945">
    <property type="entry name" value="PilZNR"/>
    <property type="match status" value="1"/>
</dbReference>
<comment type="caution">
    <text evidence="6">The sequence shown here is derived from an EMBL/GenBank/DDBJ whole genome shotgun (WGS) entry which is preliminary data.</text>
</comment>
<dbReference type="InterPro" id="IPR009875">
    <property type="entry name" value="PilZ_domain"/>
</dbReference>
<evidence type="ECO:0000259" key="4">
    <source>
        <dbReference type="Pfam" id="PF07238"/>
    </source>
</evidence>
<keyword evidence="1" id="KW-0973">c-di-GMP</keyword>
<evidence type="ECO:0000313" key="6">
    <source>
        <dbReference type="EMBL" id="MCF2950081.1"/>
    </source>
</evidence>
<evidence type="ECO:0000256" key="1">
    <source>
        <dbReference type="ARBA" id="ARBA00022636"/>
    </source>
</evidence>
<dbReference type="EMBL" id="JAKGAS010000014">
    <property type="protein sequence ID" value="MCF2950081.1"/>
    <property type="molecule type" value="Genomic_DNA"/>
</dbReference>
<proteinExistence type="predicted"/>
<evidence type="ECO:0000313" key="7">
    <source>
        <dbReference type="Proteomes" id="UP001521137"/>
    </source>
</evidence>
<dbReference type="InterPro" id="IPR009926">
    <property type="entry name" value="T3SS_YcgR_PilZN"/>
</dbReference>
<reference evidence="6 7" key="1">
    <citation type="submission" date="2022-01" db="EMBL/GenBank/DDBJ databases">
        <title>Paraglaciecola sp. G1-23.</title>
        <authorList>
            <person name="Jin M.S."/>
            <person name="Han D.M."/>
            <person name="Kim H.M."/>
            <person name="Jeon C.O."/>
        </authorList>
    </citation>
    <scope>NUCLEOTIDE SEQUENCE [LARGE SCALE GENOMIC DNA]</scope>
    <source>
        <strain evidence="6 7">G1-23</strain>
    </source>
</reference>
<dbReference type="InterPro" id="IPR012349">
    <property type="entry name" value="Split_barrel_FMN-bd"/>
</dbReference>
<organism evidence="6 7">
    <name type="scientific">Paraglaciecola algarum</name>
    <dbReference type="NCBI Taxonomy" id="3050085"/>
    <lineage>
        <taxon>Bacteria</taxon>
        <taxon>Pseudomonadati</taxon>
        <taxon>Pseudomonadota</taxon>
        <taxon>Gammaproteobacteria</taxon>
        <taxon>Alteromonadales</taxon>
        <taxon>Alteromonadaceae</taxon>
        <taxon>Paraglaciecola</taxon>
    </lineage>
</organism>